<dbReference type="RefSeq" id="WP_016360579.1">
    <property type="nucleotide sequence ID" value="NZ_KE150238.1"/>
</dbReference>
<sequence length="194" mass="21044">MTLAVAQFVIGAASSVASGVSASQQAKAQAQYQEEQAAEYARVNELNNKAAAQEYVEQSAAERMAQMQEQDKASRDAQEVQKEALQKKGEMLASTNASGLALDFLMADYERQEATRKDMIRENYEMSSAKSDLNVNAYKDRAQNRVNGQQNYISPGSSYSTGMNVLGTALGIGGAGATAYDRYWTAKNKLDGVK</sequence>
<protein>
    <submittedName>
        <fullName evidence="1">Uncharacterized protein</fullName>
    </submittedName>
</protein>
<dbReference type="HOGENOM" id="CLU_1400103_0_0_7"/>
<dbReference type="STRING" id="563192.HMPREF0179_03433"/>
<name>E5YB60_BILW3</name>
<evidence type="ECO:0000313" key="2">
    <source>
        <dbReference type="Proteomes" id="UP000006034"/>
    </source>
</evidence>
<reference evidence="1 2" key="2">
    <citation type="submission" date="2013-04" db="EMBL/GenBank/DDBJ databases">
        <title>The Genome Sequence of Bilophila wadsworthia 3_1_6.</title>
        <authorList>
            <consortium name="The Broad Institute Genomics Platform"/>
            <person name="Earl A."/>
            <person name="Ward D."/>
            <person name="Feldgarden M."/>
            <person name="Gevers D."/>
            <person name="Sibley C."/>
            <person name="Strauss J."/>
            <person name="Allen-Vercoe E."/>
            <person name="Walker B."/>
            <person name="Young S."/>
            <person name="Zeng Q."/>
            <person name="Gargeya S."/>
            <person name="Fitzgerald M."/>
            <person name="Haas B."/>
            <person name="Abouelleil A."/>
            <person name="Allen A.W."/>
            <person name="Alvarado L."/>
            <person name="Arachchi H.M."/>
            <person name="Berlin A.M."/>
            <person name="Chapman S.B."/>
            <person name="Gainer-Dewar J."/>
            <person name="Goldberg J."/>
            <person name="Griggs A."/>
            <person name="Gujja S."/>
            <person name="Hansen M."/>
            <person name="Howarth C."/>
            <person name="Imamovic A."/>
            <person name="Ireland A."/>
            <person name="Larimer J."/>
            <person name="McCowan C."/>
            <person name="Murphy C."/>
            <person name="Pearson M."/>
            <person name="Poon T.W."/>
            <person name="Priest M."/>
            <person name="Roberts A."/>
            <person name="Saif S."/>
            <person name="Shea T."/>
            <person name="Sisk P."/>
            <person name="Sykes S."/>
            <person name="Wortman J."/>
            <person name="Nusbaum C."/>
            <person name="Birren B."/>
        </authorList>
    </citation>
    <scope>NUCLEOTIDE SEQUENCE [LARGE SCALE GENOMIC DNA]</scope>
    <source>
        <strain evidence="1 2">3_1_6</strain>
    </source>
</reference>
<dbReference type="eggNOG" id="ENOG502ZJIK">
    <property type="taxonomic scope" value="Bacteria"/>
</dbReference>
<dbReference type="OrthoDB" id="9989040at2"/>
<dbReference type="GeneID" id="78085024"/>
<dbReference type="EMBL" id="ADCP02000001">
    <property type="protein sequence ID" value="EFV42756.2"/>
    <property type="molecule type" value="Genomic_DNA"/>
</dbReference>
<dbReference type="Proteomes" id="UP000006034">
    <property type="component" value="Unassembled WGS sequence"/>
</dbReference>
<dbReference type="InterPro" id="IPR038996">
    <property type="entry name" value="Gp14"/>
</dbReference>
<reference evidence="1 2" key="1">
    <citation type="submission" date="2010-10" db="EMBL/GenBank/DDBJ databases">
        <authorList>
            <consortium name="The Broad Institute Genome Sequencing Platform"/>
            <person name="Ward D."/>
            <person name="Earl A."/>
            <person name="Feldgarden M."/>
            <person name="Young S.K."/>
            <person name="Gargeya S."/>
            <person name="Zeng Q."/>
            <person name="Alvarado L."/>
            <person name="Berlin A."/>
            <person name="Bochicchio J."/>
            <person name="Chapman S.B."/>
            <person name="Chen Z."/>
            <person name="Freedman E."/>
            <person name="Gellesch M."/>
            <person name="Goldberg J."/>
            <person name="Griggs A."/>
            <person name="Gujja S."/>
            <person name="Heilman E."/>
            <person name="Heiman D."/>
            <person name="Howarth C."/>
            <person name="Mehta T."/>
            <person name="Neiman D."/>
            <person name="Pearson M."/>
            <person name="Roberts A."/>
            <person name="Saif S."/>
            <person name="Shea T."/>
            <person name="Shenoy N."/>
            <person name="Sisk P."/>
            <person name="Stolte C."/>
            <person name="Sykes S."/>
            <person name="White J."/>
            <person name="Yandava C."/>
            <person name="Allen-Vercoe E."/>
            <person name="Sibley C."/>
            <person name="Ambrose C.E."/>
            <person name="Strauss J."/>
            <person name="Daigneault M."/>
            <person name="Haas B."/>
            <person name="Nusbaum C."/>
            <person name="Birren B."/>
        </authorList>
    </citation>
    <scope>NUCLEOTIDE SEQUENCE [LARGE SCALE GENOMIC DNA]</scope>
    <source>
        <strain evidence="1 2">3_1_6</strain>
    </source>
</reference>
<dbReference type="AlphaFoldDB" id="E5YB60"/>
<accession>E5YB60</accession>
<dbReference type="Pfam" id="PF24072">
    <property type="entry name" value="T7_gp14"/>
    <property type="match status" value="1"/>
</dbReference>
<gene>
    <name evidence="1" type="ORF">HMPREF0179_03433</name>
</gene>
<comment type="caution">
    <text evidence="1">The sequence shown here is derived from an EMBL/GenBank/DDBJ whole genome shotgun (WGS) entry which is preliminary data.</text>
</comment>
<proteinExistence type="predicted"/>
<evidence type="ECO:0000313" key="1">
    <source>
        <dbReference type="EMBL" id="EFV42756.2"/>
    </source>
</evidence>
<keyword evidence="2" id="KW-1185">Reference proteome</keyword>
<organism evidence="1 2">
    <name type="scientific">Bilophila wadsworthia (strain 3_1_6)</name>
    <dbReference type="NCBI Taxonomy" id="563192"/>
    <lineage>
        <taxon>Bacteria</taxon>
        <taxon>Pseudomonadati</taxon>
        <taxon>Thermodesulfobacteriota</taxon>
        <taxon>Desulfovibrionia</taxon>
        <taxon>Desulfovibrionales</taxon>
        <taxon>Desulfovibrionaceae</taxon>
        <taxon>Bilophila</taxon>
    </lineage>
</organism>